<organism evidence="1">
    <name type="scientific">uncultured Caudovirales phage</name>
    <dbReference type="NCBI Taxonomy" id="2100421"/>
    <lineage>
        <taxon>Viruses</taxon>
        <taxon>Duplodnaviria</taxon>
        <taxon>Heunggongvirae</taxon>
        <taxon>Uroviricota</taxon>
        <taxon>Caudoviricetes</taxon>
        <taxon>Peduoviridae</taxon>
        <taxon>Maltschvirus</taxon>
        <taxon>Maltschvirus maltsch</taxon>
    </lineage>
</organism>
<proteinExistence type="predicted"/>
<name>A0A6J5NYZ0_9CAUD</name>
<reference evidence="1" key="1">
    <citation type="submission" date="2020-04" db="EMBL/GenBank/DDBJ databases">
        <authorList>
            <person name="Chiriac C."/>
            <person name="Salcher M."/>
            <person name="Ghai R."/>
            <person name="Kavagutti S V."/>
        </authorList>
    </citation>
    <scope>NUCLEOTIDE SEQUENCE</scope>
</reference>
<dbReference type="EMBL" id="LR796734">
    <property type="protein sequence ID" value="CAB4162926.1"/>
    <property type="molecule type" value="Genomic_DNA"/>
</dbReference>
<evidence type="ECO:0000313" key="1">
    <source>
        <dbReference type="EMBL" id="CAB4162926.1"/>
    </source>
</evidence>
<gene>
    <name evidence="1" type="ORF">UFOVP787_184</name>
</gene>
<sequence length="55" mass="6357">MIDIQVQDLMGNWRTVSVVQNFSQSITMEMKSISSRYPDKRVRAVDENGRVVDIL</sequence>
<accession>A0A6J5NYZ0</accession>
<protein>
    <submittedName>
        <fullName evidence="1">Uncharacterized protein</fullName>
    </submittedName>
</protein>